<proteinExistence type="predicted"/>
<gene>
    <name evidence="5" type="ORF">FC699_34740</name>
</gene>
<dbReference type="InterPro" id="IPR050260">
    <property type="entry name" value="FAD-bd_OxRdtase"/>
</dbReference>
<evidence type="ECO:0000256" key="3">
    <source>
        <dbReference type="ARBA" id="ARBA00022827"/>
    </source>
</evidence>
<name>A0A4U3A1M8_9BACI</name>
<comment type="caution">
    <text evidence="5">The sequence shown here is derived from an EMBL/GenBank/DDBJ whole genome shotgun (WGS) entry which is preliminary data.</text>
</comment>
<dbReference type="InterPro" id="IPR036188">
    <property type="entry name" value="FAD/NAD-bd_sf"/>
</dbReference>
<organism evidence="5 6">
    <name type="scientific">Bacillus wiedmannii</name>
    <dbReference type="NCBI Taxonomy" id="1890302"/>
    <lineage>
        <taxon>Bacteria</taxon>
        <taxon>Bacillati</taxon>
        <taxon>Bacillota</taxon>
        <taxon>Bacilli</taxon>
        <taxon>Bacillales</taxon>
        <taxon>Bacillaceae</taxon>
        <taxon>Bacillus</taxon>
        <taxon>Bacillus cereus group</taxon>
    </lineage>
</organism>
<feature type="domain" description="FAD/NAD(P)-binding" evidence="4">
    <location>
        <begin position="1"/>
        <end position="43"/>
    </location>
</feature>
<dbReference type="PANTHER" id="PTHR43429:SF3">
    <property type="entry name" value="NITRITE REDUCTASE [NAD(P)H]"/>
    <property type="match status" value="1"/>
</dbReference>
<evidence type="ECO:0000256" key="1">
    <source>
        <dbReference type="ARBA" id="ARBA00001974"/>
    </source>
</evidence>
<sequence length="112" mass="12065">VGIRPNTKIARNAGLIVNRGIVVNDYMLTNDESIYAVGECAEHDGIAYGLVAPLYEQGAILAKHITNLQTNGYTGSIVGTQLKVAGCDLFSAGQIYEDDQTKAISIFDECKR</sequence>
<dbReference type="Proteomes" id="UP000305222">
    <property type="component" value="Unassembled WGS sequence"/>
</dbReference>
<protein>
    <submittedName>
        <fullName evidence="5">Nitrite reductase large subunit</fullName>
    </submittedName>
</protein>
<comment type="cofactor">
    <cofactor evidence="1">
        <name>FAD</name>
        <dbReference type="ChEBI" id="CHEBI:57692"/>
    </cofactor>
</comment>
<dbReference type="PANTHER" id="PTHR43429">
    <property type="entry name" value="PYRIDINE NUCLEOTIDE-DISULFIDE OXIDOREDUCTASE DOMAIN-CONTAINING"/>
    <property type="match status" value="1"/>
</dbReference>
<evidence type="ECO:0000259" key="4">
    <source>
        <dbReference type="Pfam" id="PF07992"/>
    </source>
</evidence>
<dbReference type="Gene3D" id="3.50.50.60">
    <property type="entry name" value="FAD/NAD(P)-binding domain"/>
    <property type="match status" value="1"/>
</dbReference>
<reference evidence="5 6" key="1">
    <citation type="journal article" date="2019" name="Environ. Microbiol.">
        <title>An active ?-lactamase is a part of an orchestrated cell wall stress resistance network of Bacillus subtilis and related rhizosphere species.</title>
        <authorList>
            <person name="Bucher T."/>
            <person name="Keren-Paz A."/>
            <person name="Hausser J."/>
            <person name="Olender T."/>
            <person name="Cytryn E."/>
            <person name="Kolodkin-Gal I."/>
        </authorList>
    </citation>
    <scope>NUCLEOTIDE SEQUENCE [LARGE SCALE GENOMIC DNA]</scope>
    <source>
        <strain evidence="5 6">I5</strain>
    </source>
</reference>
<dbReference type="AlphaFoldDB" id="A0A4U3A1M8"/>
<dbReference type="SUPFAM" id="SSF51905">
    <property type="entry name" value="FAD/NAD(P)-binding domain"/>
    <property type="match status" value="1"/>
</dbReference>
<feature type="non-terminal residue" evidence="5">
    <location>
        <position position="1"/>
    </location>
</feature>
<dbReference type="EMBL" id="SZON01003344">
    <property type="protein sequence ID" value="TKI80601.1"/>
    <property type="molecule type" value="Genomic_DNA"/>
</dbReference>
<keyword evidence="2" id="KW-0285">Flavoprotein</keyword>
<keyword evidence="3" id="KW-0274">FAD</keyword>
<feature type="non-terminal residue" evidence="5">
    <location>
        <position position="112"/>
    </location>
</feature>
<accession>A0A4U3A1M8</accession>
<dbReference type="InterPro" id="IPR023753">
    <property type="entry name" value="FAD/NAD-binding_dom"/>
</dbReference>
<dbReference type="Pfam" id="PF07992">
    <property type="entry name" value="Pyr_redox_2"/>
    <property type="match status" value="1"/>
</dbReference>
<evidence type="ECO:0000313" key="5">
    <source>
        <dbReference type="EMBL" id="TKI80601.1"/>
    </source>
</evidence>
<evidence type="ECO:0000256" key="2">
    <source>
        <dbReference type="ARBA" id="ARBA00022630"/>
    </source>
</evidence>
<evidence type="ECO:0000313" key="6">
    <source>
        <dbReference type="Proteomes" id="UP000305222"/>
    </source>
</evidence>
<dbReference type="GO" id="GO:0016491">
    <property type="term" value="F:oxidoreductase activity"/>
    <property type="evidence" value="ECO:0007669"/>
    <property type="project" value="InterPro"/>
</dbReference>